<dbReference type="AlphaFoldDB" id="A0AA50HM76"/>
<dbReference type="Gene3D" id="1.10.10.10">
    <property type="entry name" value="Winged helix-like DNA-binding domain superfamily/Winged helix DNA-binding domain"/>
    <property type="match status" value="1"/>
</dbReference>
<dbReference type="PANTHER" id="PTHR30126">
    <property type="entry name" value="HTH-TYPE TRANSCRIPTIONAL REGULATOR"/>
    <property type="match status" value="1"/>
</dbReference>
<keyword evidence="4" id="KW-0804">Transcription</keyword>
<proteinExistence type="inferred from homology"/>
<dbReference type="InterPro" id="IPR005119">
    <property type="entry name" value="LysR_subst-bd"/>
</dbReference>
<sequence length="305" mass="34486">MELKWFEDFLSVARCSTFTRAADERHITQSALSRRIRQLEEWLGVPLFCRKTYPVTLTPEGQAFLITASETVFSLSHLRSDLHQRYEKRTSVLRFAMLNTLSLTFFPDWIEQLKQQRQLGYIRLCDQKPTFVEHIALLHSDETDFLLTYAHDSVALIQQLKHYPMLQLGTERAIAVCRPDSAGKPLYPIGVNNDPIPFLSYGHHSFFAHALAHSEPINSLPLEAIYENGMSINLKAMAMAGSGVAWLPESLLTAELASGALVRAGGTCWDMPLDIRLYRQPVLRAGSAETFWQCARECEQTPSAA</sequence>
<dbReference type="InterPro" id="IPR000847">
    <property type="entry name" value="LysR_HTH_N"/>
</dbReference>
<feature type="domain" description="HTH lysR-type" evidence="5">
    <location>
        <begin position="1"/>
        <end position="58"/>
    </location>
</feature>
<keyword evidence="3" id="KW-0238">DNA-binding</keyword>
<dbReference type="InterPro" id="IPR036390">
    <property type="entry name" value="WH_DNA-bd_sf"/>
</dbReference>
<dbReference type="PROSITE" id="PS50931">
    <property type="entry name" value="HTH_LYSR"/>
    <property type="match status" value="1"/>
</dbReference>
<evidence type="ECO:0000256" key="3">
    <source>
        <dbReference type="ARBA" id="ARBA00023125"/>
    </source>
</evidence>
<dbReference type="SUPFAM" id="SSF46785">
    <property type="entry name" value="Winged helix' DNA-binding domain"/>
    <property type="match status" value="1"/>
</dbReference>
<organism evidence="6 7">
    <name type="scientific">Erwinia pyri</name>
    <dbReference type="NCBI Taxonomy" id="3062598"/>
    <lineage>
        <taxon>Bacteria</taxon>
        <taxon>Pseudomonadati</taxon>
        <taxon>Pseudomonadota</taxon>
        <taxon>Gammaproteobacteria</taxon>
        <taxon>Enterobacterales</taxon>
        <taxon>Erwiniaceae</taxon>
        <taxon>Erwinia</taxon>
    </lineage>
</organism>
<dbReference type="EMBL" id="CP132353">
    <property type="protein sequence ID" value="WLS78247.1"/>
    <property type="molecule type" value="Genomic_DNA"/>
</dbReference>
<dbReference type="SUPFAM" id="SSF53850">
    <property type="entry name" value="Periplasmic binding protein-like II"/>
    <property type="match status" value="1"/>
</dbReference>
<dbReference type="Proteomes" id="UP001228139">
    <property type="component" value="Chromosome"/>
</dbReference>
<name>A0AA50HM76_9GAMM</name>
<accession>A0AA50HM76</accession>
<dbReference type="PANTHER" id="PTHR30126:SF2">
    <property type="entry name" value="HTH-TYPE TRANSCRIPTIONAL REGULATOR YJIE"/>
    <property type="match status" value="1"/>
</dbReference>
<evidence type="ECO:0000313" key="7">
    <source>
        <dbReference type="Proteomes" id="UP001228139"/>
    </source>
</evidence>
<gene>
    <name evidence="6" type="ORF">Q3V30_17545</name>
</gene>
<dbReference type="GO" id="GO:0003700">
    <property type="term" value="F:DNA-binding transcription factor activity"/>
    <property type="evidence" value="ECO:0007669"/>
    <property type="project" value="InterPro"/>
</dbReference>
<evidence type="ECO:0000256" key="2">
    <source>
        <dbReference type="ARBA" id="ARBA00023015"/>
    </source>
</evidence>
<dbReference type="RefSeq" id="WP_306207915.1">
    <property type="nucleotide sequence ID" value="NZ_CP132353.1"/>
</dbReference>
<protein>
    <submittedName>
        <fullName evidence="6">LysR family transcriptional regulator</fullName>
    </submittedName>
</protein>
<dbReference type="Pfam" id="PF03466">
    <property type="entry name" value="LysR_substrate"/>
    <property type="match status" value="1"/>
</dbReference>
<dbReference type="GO" id="GO:0000976">
    <property type="term" value="F:transcription cis-regulatory region binding"/>
    <property type="evidence" value="ECO:0007669"/>
    <property type="project" value="TreeGrafter"/>
</dbReference>
<dbReference type="KEGG" id="epi:Q3V30_17545"/>
<keyword evidence="2" id="KW-0805">Transcription regulation</keyword>
<evidence type="ECO:0000256" key="1">
    <source>
        <dbReference type="ARBA" id="ARBA00009437"/>
    </source>
</evidence>
<dbReference type="Pfam" id="PF00126">
    <property type="entry name" value="HTH_1"/>
    <property type="match status" value="1"/>
</dbReference>
<dbReference type="FunFam" id="1.10.10.10:FF:000001">
    <property type="entry name" value="LysR family transcriptional regulator"/>
    <property type="match status" value="1"/>
</dbReference>
<evidence type="ECO:0000259" key="5">
    <source>
        <dbReference type="PROSITE" id="PS50931"/>
    </source>
</evidence>
<evidence type="ECO:0000313" key="6">
    <source>
        <dbReference type="EMBL" id="WLS78247.1"/>
    </source>
</evidence>
<reference evidence="6 7" key="1">
    <citation type="submission" date="2023-07" db="EMBL/GenBank/DDBJ databases">
        <title>Pathogenic bacteria of pear tree diseases.</title>
        <authorList>
            <person name="Zhang Z."/>
            <person name="He L."/>
            <person name="Huang R."/>
        </authorList>
    </citation>
    <scope>NUCLEOTIDE SEQUENCE [LARGE SCALE GENOMIC DNA]</scope>
    <source>
        <strain evidence="6 7">DE2</strain>
    </source>
</reference>
<comment type="similarity">
    <text evidence="1">Belongs to the LysR transcriptional regulatory family.</text>
</comment>
<dbReference type="Gene3D" id="3.40.190.10">
    <property type="entry name" value="Periplasmic binding protein-like II"/>
    <property type="match status" value="2"/>
</dbReference>
<evidence type="ECO:0000256" key="4">
    <source>
        <dbReference type="ARBA" id="ARBA00023163"/>
    </source>
</evidence>
<keyword evidence="7" id="KW-1185">Reference proteome</keyword>
<dbReference type="InterPro" id="IPR036388">
    <property type="entry name" value="WH-like_DNA-bd_sf"/>
</dbReference>
<dbReference type="PRINTS" id="PR00039">
    <property type="entry name" value="HTHLYSR"/>
</dbReference>